<reference evidence="4" key="1">
    <citation type="submission" date="2020-03" db="EMBL/GenBank/DDBJ databases">
        <authorList>
            <person name="Weist P."/>
        </authorList>
    </citation>
    <scope>NUCLEOTIDE SEQUENCE</scope>
</reference>
<feature type="domain" description="Striatin N-terminal" evidence="3">
    <location>
        <begin position="72"/>
        <end position="126"/>
    </location>
</feature>
<gene>
    <name evidence="4" type="ORF">PLEPLA_LOCUS5188</name>
</gene>
<proteinExistence type="predicted"/>
<dbReference type="GO" id="GO:0051721">
    <property type="term" value="F:protein phosphatase 2A binding"/>
    <property type="evidence" value="ECO:0007669"/>
    <property type="project" value="TreeGrafter"/>
</dbReference>
<dbReference type="InterPro" id="IPR013258">
    <property type="entry name" value="Striatin_N"/>
</dbReference>
<organism evidence="4 5">
    <name type="scientific">Pleuronectes platessa</name>
    <name type="common">European plaice</name>
    <dbReference type="NCBI Taxonomy" id="8262"/>
    <lineage>
        <taxon>Eukaryota</taxon>
        <taxon>Metazoa</taxon>
        <taxon>Chordata</taxon>
        <taxon>Craniata</taxon>
        <taxon>Vertebrata</taxon>
        <taxon>Euteleostomi</taxon>
        <taxon>Actinopterygii</taxon>
        <taxon>Neopterygii</taxon>
        <taxon>Teleostei</taxon>
        <taxon>Neoteleostei</taxon>
        <taxon>Acanthomorphata</taxon>
        <taxon>Carangaria</taxon>
        <taxon>Pleuronectiformes</taxon>
        <taxon>Pleuronectoidei</taxon>
        <taxon>Pleuronectidae</taxon>
        <taxon>Pleuronectes</taxon>
    </lineage>
</organism>
<dbReference type="Proteomes" id="UP001153269">
    <property type="component" value="Unassembled WGS sequence"/>
</dbReference>
<evidence type="ECO:0000259" key="3">
    <source>
        <dbReference type="Pfam" id="PF08232"/>
    </source>
</evidence>
<evidence type="ECO:0000313" key="4">
    <source>
        <dbReference type="EMBL" id="CAB1417386.1"/>
    </source>
</evidence>
<dbReference type="PANTHER" id="PTHR15653:SF2">
    <property type="entry name" value="STRIATIN"/>
    <property type="match status" value="1"/>
</dbReference>
<dbReference type="Gene3D" id="1.20.5.300">
    <property type="match status" value="1"/>
</dbReference>
<sequence length="167" mass="19381">MFHHVFTRTLVQTQSVRLMFQPGAWSVTSLPSVLHTGHSHCPTSQEALGPFDWWMAAVAWTPADPWRRIESLRAQMAFLQGERRGQENLKKDLVRRIKMLEYALKQERAKYHKVKYGTDLNQGEIKAPSYDSVVTCLVRGFWFCSLIGLWRCLHTRRSEVTRSSCSQ</sequence>
<keyword evidence="1 2" id="KW-0175">Coiled coil</keyword>
<comment type="caution">
    <text evidence="4">The sequence shown here is derived from an EMBL/GenBank/DDBJ whole genome shotgun (WGS) entry which is preliminary data.</text>
</comment>
<evidence type="ECO:0000256" key="2">
    <source>
        <dbReference type="SAM" id="Coils"/>
    </source>
</evidence>
<dbReference type="PANTHER" id="PTHR15653">
    <property type="entry name" value="STRIATIN"/>
    <property type="match status" value="1"/>
</dbReference>
<dbReference type="Pfam" id="PF08232">
    <property type="entry name" value="Striatin"/>
    <property type="match status" value="1"/>
</dbReference>
<dbReference type="InterPro" id="IPR051488">
    <property type="entry name" value="WD_repeat_striatin"/>
</dbReference>
<dbReference type="GO" id="GO:0070016">
    <property type="term" value="F:armadillo repeat domain binding"/>
    <property type="evidence" value="ECO:0007669"/>
    <property type="project" value="TreeGrafter"/>
</dbReference>
<accession>A0A9N7TRT8</accession>
<evidence type="ECO:0000313" key="5">
    <source>
        <dbReference type="Proteomes" id="UP001153269"/>
    </source>
</evidence>
<protein>
    <recommendedName>
        <fullName evidence="3">Striatin N-terminal domain-containing protein</fullName>
    </recommendedName>
</protein>
<dbReference type="EMBL" id="CADEAL010000262">
    <property type="protein sequence ID" value="CAB1417386.1"/>
    <property type="molecule type" value="Genomic_DNA"/>
</dbReference>
<keyword evidence="5" id="KW-1185">Reference proteome</keyword>
<feature type="coiled-coil region" evidence="2">
    <location>
        <begin position="69"/>
        <end position="110"/>
    </location>
</feature>
<dbReference type="GO" id="GO:0030425">
    <property type="term" value="C:dendrite"/>
    <property type="evidence" value="ECO:0007669"/>
    <property type="project" value="TreeGrafter"/>
</dbReference>
<dbReference type="GO" id="GO:0044877">
    <property type="term" value="F:protein-containing complex binding"/>
    <property type="evidence" value="ECO:0007669"/>
    <property type="project" value="TreeGrafter"/>
</dbReference>
<name>A0A9N7TRT8_PLEPL</name>
<evidence type="ECO:0000256" key="1">
    <source>
        <dbReference type="ARBA" id="ARBA00023054"/>
    </source>
</evidence>
<dbReference type="GO" id="GO:0005516">
    <property type="term" value="F:calmodulin binding"/>
    <property type="evidence" value="ECO:0007669"/>
    <property type="project" value="TreeGrafter"/>
</dbReference>
<dbReference type="AlphaFoldDB" id="A0A9N7TRT8"/>